<feature type="transmembrane region" description="Helical" evidence="5">
    <location>
        <begin position="73"/>
        <end position="94"/>
    </location>
</feature>
<feature type="transmembrane region" description="Helical" evidence="5">
    <location>
        <begin position="191"/>
        <end position="209"/>
    </location>
</feature>
<keyword evidence="2 5" id="KW-0812">Transmembrane</keyword>
<comment type="subunit">
    <text evidence="5">The Tat system comprises two distinct complexes: a TatABC complex, containing multiple copies of TatA, TatB and TatC subunits, and a separate TatA complex, containing only TatA subunits. Substrates initially bind to the TatABC complex, which probably triggers association of the separate TatA complex to form the active translocon.</text>
</comment>
<keyword evidence="5" id="KW-0813">Transport</keyword>
<feature type="transmembrane region" description="Helical" evidence="5">
    <location>
        <begin position="215"/>
        <end position="235"/>
    </location>
</feature>
<dbReference type="Pfam" id="PF00902">
    <property type="entry name" value="TatC"/>
    <property type="match status" value="1"/>
</dbReference>
<dbReference type="PRINTS" id="PR01840">
    <property type="entry name" value="TATCFAMILY"/>
</dbReference>
<feature type="transmembrane region" description="Helical" evidence="5">
    <location>
        <begin position="19"/>
        <end position="37"/>
    </location>
</feature>
<keyword evidence="5" id="KW-0653">Protein transport</keyword>
<comment type="caution">
    <text evidence="6">The sequence shown here is derived from an EMBL/GenBank/DDBJ whole genome shotgun (WGS) entry which is preliminary data.</text>
</comment>
<dbReference type="GO" id="GO:0043953">
    <property type="term" value="P:protein transport by the Tat complex"/>
    <property type="evidence" value="ECO:0007669"/>
    <property type="project" value="UniProtKB-UniRule"/>
</dbReference>
<keyword evidence="5" id="KW-0811">Translocation</keyword>
<evidence type="ECO:0000256" key="5">
    <source>
        <dbReference type="HAMAP-Rule" id="MF_00902"/>
    </source>
</evidence>
<feature type="transmembrane region" description="Helical" evidence="5">
    <location>
        <begin position="106"/>
        <end position="136"/>
    </location>
</feature>
<accession>A0A840MKX8</accession>
<comment type="similarity">
    <text evidence="5">Belongs to the TatC family.</text>
</comment>
<dbReference type="GO" id="GO:0065002">
    <property type="term" value="P:intracellular protein transmembrane transport"/>
    <property type="evidence" value="ECO:0007669"/>
    <property type="project" value="TreeGrafter"/>
</dbReference>
<dbReference type="GO" id="GO:0033281">
    <property type="term" value="C:TAT protein transport complex"/>
    <property type="evidence" value="ECO:0007669"/>
    <property type="project" value="UniProtKB-UniRule"/>
</dbReference>
<feature type="transmembrane region" description="Helical" evidence="5">
    <location>
        <begin position="156"/>
        <end position="179"/>
    </location>
</feature>
<reference evidence="6 7" key="1">
    <citation type="submission" date="2020-08" db="EMBL/GenBank/DDBJ databases">
        <title>Genomic Encyclopedia of Type Strains, Phase IV (KMG-IV): sequencing the most valuable type-strain genomes for metagenomic binning, comparative biology and taxonomic classification.</title>
        <authorList>
            <person name="Goeker M."/>
        </authorList>
    </citation>
    <scope>NUCLEOTIDE SEQUENCE [LARGE SCALE GENOMIC DNA]</scope>
    <source>
        <strain evidence="6 7">DSM 27165</strain>
    </source>
</reference>
<sequence length="245" mass="27258">MNEEVQSFVSHLVELRDRLLRIFLGIILVFLGLFHWSQQIYALLAMPMLQSLPAGGQMIATDVTTPFFVPMKVTLMAAFLISLPNTLYQVWAFVAPGLYDHEKKLMLPLVIASTLLFLIGMAFAYFLVFPVVFHFMNAVAPEGVAVMTDISKYLDFVLGMFLAFGVTFEVPIAVILLTQFGLVSVEKLREARAYVVVGAFVVAAIVTPPDVLSQVMLAVPLWLLYELGVVVAGLLQKRRQQIMEG</sequence>
<dbReference type="AlphaFoldDB" id="A0A840MKX8"/>
<evidence type="ECO:0000313" key="7">
    <source>
        <dbReference type="Proteomes" id="UP000575898"/>
    </source>
</evidence>
<dbReference type="Proteomes" id="UP000575898">
    <property type="component" value="Unassembled WGS sequence"/>
</dbReference>
<evidence type="ECO:0000256" key="4">
    <source>
        <dbReference type="ARBA" id="ARBA00023136"/>
    </source>
</evidence>
<dbReference type="PANTHER" id="PTHR30371">
    <property type="entry name" value="SEC-INDEPENDENT PROTEIN TRANSLOCASE PROTEIN TATC"/>
    <property type="match status" value="1"/>
</dbReference>
<dbReference type="NCBIfam" id="TIGR00945">
    <property type="entry name" value="tatC"/>
    <property type="match status" value="1"/>
</dbReference>
<keyword evidence="3 5" id="KW-1133">Transmembrane helix</keyword>
<dbReference type="InterPro" id="IPR002033">
    <property type="entry name" value="TatC"/>
</dbReference>
<comment type="subcellular location">
    <subcellularLocation>
        <location evidence="5">Cell membrane</location>
        <topology evidence="5">Multi-pass membrane protein</topology>
    </subcellularLocation>
    <subcellularLocation>
        <location evidence="1">Membrane</location>
        <topology evidence="1">Multi-pass membrane protein</topology>
    </subcellularLocation>
</comment>
<proteinExistence type="inferred from homology"/>
<comment type="function">
    <text evidence="5">Part of the twin-arginine translocation (Tat) system that transports large folded proteins containing a characteristic twin-arginine motif in their signal peptide across membranes. Together with TatB, TatC is part of a receptor directly interacting with Tat signal peptides.</text>
</comment>
<evidence type="ECO:0000256" key="2">
    <source>
        <dbReference type="ARBA" id="ARBA00022692"/>
    </source>
</evidence>
<dbReference type="EMBL" id="JACHHY010000013">
    <property type="protein sequence ID" value="MBB5019070.1"/>
    <property type="molecule type" value="Genomic_DNA"/>
</dbReference>
<evidence type="ECO:0000256" key="1">
    <source>
        <dbReference type="ARBA" id="ARBA00004141"/>
    </source>
</evidence>
<gene>
    <name evidence="5" type="primary">tatC</name>
    <name evidence="6" type="ORF">HNQ59_002368</name>
</gene>
<dbReference type="PANTHER" id="PTHR30371:SF0">
    <property type="entry name" value="SEC-INDEPENDENT PROTEIN TRANSLOCASE PROTEIN TATC, CHLOROPLASTIC-RELATED"/>
    <property type="match status" value="1"/>
</dbReference>
<keyword evidence="7" id="KW-1185">Reference proteome</keyword>
<evidence type="ECO:0000313" key="6">
    <source>
        <dbReference type="EMBL" id="MBB5019070.1"/>
    </source>
</evidence>
<evidence type="ECO:0000256" key="3">
    <source>
        <dbReference type="ARBA" id="ARBA00022989"/>
    </source>
</evidence>
<name>A0A840MKX8_9PROT</name>
<keyword evidence="4 5" id="KW-0472">Membrane</keyword>
<keyword evidence="5" id="KW-1003">Cell membrane</keyword>
<dbReference type="GO" id="GO:0009977">
    <property type="term" value="F:proton motive force dependent protein transmembrane transporter activity"/>
    <property type="evidence" value="ECO:0007669"/>
    <property type="project" value="TreeGrafter"/>
</dbReference>
<dbReference type="HAMAP" id="MF_00902">
    <property type="entry name" value="TatC"/>
    <property type="match status" value="1"/>
</dbReference>
<dbReference type="RefSeq" id="WP_184039275.1">
    <property type="nucleotide sequence ID" value="NZ_JACHHY010000013.1"/>
</dbReference>
<organism evidence="6 7">
    <name type="scientific">Chitinivorax tropicus</name>
    <dbReference type="NCBI Taxonomy" id="714531"/>
    <lineage>
        <taxon>Bacteria</taxon>
        <taxon>Pseudomonadati</taxon>
        <taxon>Pseudomonadota</taxon>
        <taxon>Betaproteobacteria</taxon>
        <taxon>Chitinivorax</taxon>
    </lineage>
</organism>
<protein>
    <recommendedName>
        <fullName evidence="5">Sec-independent protein translocase protein TatC</fullName>
    </recommendedName>
</protein>